<evidence type="ECO:0000313" key="3">
    <source>
        <dbReference type="EMBL" id="MDV7134699.1"/>
    </source>
</evidence>
<dbReference type="EMBL" id="JAWLUM010000002">
    <property type="protein sequence ID" value="MDV7134699.1"/>
    <property type="molecule type" value="Genomic_DNA"/>
</dbReference>
<dbReference type="GO" id="GO:0016787">
    <property type="term" value="F:hydrolase activity"/>
    <property type="evidence" value="ECO:0007669"/>
    <property type="project" value="UniProtKB-KW"/>
</dbReference>
<evidence type="ECO:0000313" key="4">
    <source>
        <dbReference type="Proteomes" id="UP001185792"/>
    </source>
</evidence>
<dbReference type="PANTHER" id="PTHR46825">
    <property type="entry name" value="D-ALANYL-D-ALANINE-CARBOXYPEPTIDASE/ENDOPEPTIDASE AMPH"/>
    <property type="match status" value="1"/>
</dbReference>
<comment type="caution">
    <text evidence="3">The sequence shown here is derived from an EMBL/GenBank/DDBJ whole genome shotgun (WGS) entry which is preliminary data.</text>
</comment>
<organism evidence="3 4">
    <name type="scientific">Williamsia marianensis</name>
    <dbReference type="NCBI Taxonomy" id="85044"/>
    <lineage>
        <taxon>Bacteria</taxon>
        <taxon>Bacillati</taxon>
        <taxon>Actinomycetota</taxon>
        <taxon>Actinomycetes</taxon>
        <taxon>Mycobacteriales</taxon>
        <taxon>Nocardiaceae</taxon>
        <taxon>Williamsia</taxon>
    </lineage>
</organism>
<reference evidence="3 4" key="1">
    <citation type="submission" date="2023-10" db="EMBL/GenBank/DDBJ databases">
        <title>Development of a sustainable strategy for remediation of hydrocarbon-contaminated territories based on the waste exchange concept.</title>
        <authorList>
            <person name="Krivoruchko A."/>
        </authorList>
    </citation>
    <scope>NUCLEOTIDE SEQUENCE [LARGE SCALE GENOMIC DNA]</scope>
    <source>
        <strain evidence="3 4">IEGM 1236</strain>
    </source>
</reference>
<dbReference type="PANTHER" id="PTHR46825:SF15">
    <property type="entry name" value="BETA-LACTAMASE-RELATED DOMAIN-CONTAINING PROTEIN"/>
    <property type="match status" value="1"/>
</dbReference>
<dbReference type="SUPFAM" id="SSF56601">
    <property type="entry name" value="beta-lactamase/transpeptidase-like"/>
    <property type="match status" value="1"/>
</dbReference>
<keyword evidence="3" id="KW-0378">Hydrolase</keyword>
<keyword evidence="4" id="KW-1185">Reference proteome</keyword>
<feature type="domain" description="Beta-lactamase-related" evidence="1">
    <location>
        <begin position="72"/>
        <end position="399"/>
    </location>
</feature>
<protein>
    <submittedName>
        <fullName evidence="3">Serine hydrolase</fullName>
    </submittedName>
</protein>
<dbReference type="InterPro" id="IPR012338">
    <property type="entry name" value="Beta-lactam/transpept-like"/>
</dbReference>
<dbReference type="Pfam" id="PF00144">
    <property type="entry name" value="Beta-lactamase"/>
    <property type="match status" value="1"/>
</dbReference>
<name>A0ABU4EVN2_WILMA</name>
<feature type="domain" description="Peptidase S12 Pab87-related C-terminal" evidence="2">
    <location>
        <begin position="446"/>
        <end position="532"/>
    </location>
</feature>
<evidence type="ECO:0000259" key="2">
    <source>
        <dbReference type="Pfam" id="PF11954"/>
    </source>
</evidence>
<dbReference type="Gene3D" id="2.40.128.600">
    <property type="match status" value="1"/>
</dbReference>
<sequence length="547" mass="58105">MTTRSALLAQPVQQASSFLTCALVLGVATTLVLSGCSSTSGDSSGAPAEAPTNLSAAQIDRAAVDSATDQIDGFVDDMMSRTGAPGIAVAVVYKDEVVYAKGFGVRKVGEPEPVDTSTMFQLASVSKPLASSVIATLVGDGKISWNEPVKRYEPGFVVADPYVTENATFTDLLSHRSGLPDHGGDLLEDLGYGYEEIVSRLGQLPLDRFRDNYAYSNYGFSVAGVAAAKSENTTWAELSEQTIYEPLGMSNTTSSTDEWLNAPNHAYNHVLTDPATNTWEAKYVSNPEAQSPAGGASSSVDDMAAWIRMELADGMFDGRQIVDPEALQYTHQAHAFSRPATEPGARESFYGTGFSINTDDRGRVQVAHAGAFALGASTDVELLPGEDLGIVVLANTAPIGVSETISAQFMDYAKNGKLTVDWVPYVSGQFKQLVEHGRSETDYASPPAGAALAQAVSAYTGRFVSPFYGAADVVVEGADLVLKLGRDQQLTYPLTHYDGDTYWFETSGENAVGPTGVRFTTANGNATSFTVEYLDAHELGTFTKVPA</sequence>
<dbReference type="Pfam" id="PF11954">
    <property type="entry name" value="DUF3471"/>
    <property type="match status" value="1"/>
</dbReference>
<evidence type="ECO:0000259" key="1">
    <source>
        <dbReference type="Pfam" id="PF00144"/>
    </source>
</evidence>
<dbReference type="Gene3D" id="3.40.710.10">
    <property type="entry name" value="DD-peptidase/beta-lactamase superfamily"/>
    <property type="match status" value="1"/>
</dbReference>
<accession>A0ABU4EVN2</accession>
<dbReference type="Proteomes" id="UP001185792">
    <property type="component" value="Unassembled WGS sequence"/>
</dbReference>
<dbReference type="RefSeq" id="WP_116917437.1">
    <property type="nucleotide sequence ID" value="NZ_JAWLUM010000002.1"/>
</dbReference>
<proteinExistence type="predicted"/>
<gene>
    <name evidence="3" type="ORF">R4198_13410</name>
</gene>
<dbReference type="InterPro" id="IPR021860">
    <property type="entry name" value="Peptidase_S12_Pab87-rel_C"/>
</dbReference>
<dbReference type="InterPro" id="IPR001466">
    <property type="entry name" value="Beta-lactam-related"/>
</dbReference>
<dbReference type="InterPro" id="IPR050491">
    <property type="entry name" value="AmpC-like"/>
</dbReference>